<accession>A0A4Z0FC38</accession>
<dbReference type="SUPFAM" id="SSF51735">
    <property type="entry name" value="NAD(P)-binding Rossmann-fold domains"/>
    <property type="match status" value="1"/>
</dbReference>
<keyword evidence="2" id="KW-0560">Oxidoreductase</keyword>
<dbReference type="Pfam" id="PF13561">
    <property type="entry name" value="adh_short_C2"/>
    <property type="match status" value="1"/>
</dbReference>
<dbReference type="PRINTS" id="PR00081">
    <property type="entry name" value="GDHRDH"/>
</dbReference>
<dbReference type="InterPro" id="IPR036291">
    <property type="entry name" value="NAD(P)-bd_dom_sf"/>
</dbReference>
<dbReference type="Gene3D" id="3.40.50.720">
    <property type="entry name" value="NAD(P)-binding Rossmann-like Domain"/>
    <property type="match status" value="1"/>
</dbReference>
<dbReference type="PANTHER" id="PTHR43943">
    <property type="entry name" value="DEHYDROGENASE/REDUCTASE (SDR FAMILY) MEMBER 4"/>
    <property type="match status" value="1"/>
</dbReference>
<sequence>MAENLKQRFDLTGKVAVVTGASKGIGEAIARGLGEFGATVVVSSRRIEAVQSVADQLTSAGVQASAEAAHMGDMEQARTLVDKVVARHGGVDIIVNNAATNPVFGPMMNADESVFQKIMAVNVQGPLELCKRAVPIMRSRGGGSIINIASVGGLNPERMLGLYSVSKSALISLTKVMAKEWGGMGIRANAICPGLIKTKFSQALWQNDQVLKQALAMAPISRIGMPQDLAGLAVFLASEASTYCTGGVFVADGGLTV</sequence>
<dbReference type="EC" id="1.1.1.47" evidence="2"/>
<comment type="similarity">
    <text evidence="1">Belongs to the short-chain dehydrogenases/reductases (SDR) family.</text>
</comment>
<dbReference type="GO" id="GO:0047936">
    <property type="term" value="F:glucose 1-dehydrogenase [NAD(P)+] activity"/>
    <property type="evidence" value="ECO:0007669"/>
    <property type="project" value="UniProtKB-EC"/>
</dbReference>
<gene>
    <name evidence="2" type="ORF">E4680_00735</name>
</gene>
<proteinExistence type="inferred from homology"/>
<dbReference type="RefSeq" id="WP_135280459.1">
    <property type="nucleotide sequence ID" value="NZ_SRIO01000001.1"/>
</dbReference>
<dbReference type="PRINTS" id="PR00080">
    <property type="entry name" value="SDRFAMILY"/>
</dbReference>
<keyword evidence="3" id="KW-1185">Reference proteome</keyword>
<dbReference type="InterPro" id="IPR002347">
    <property type="entry name" value="SDR_fam"/>
</dbReference>
<name>A0A4Z0FC38_9GAMM</name>
<evidence type="ECO:0000256" key="1">
    <source>
        <dbReference type="ARBA" id="ARBA00006484"/>
    </source>
</evidence>
<evidence type="ECO:0000313" key="2">
    <source>
        <dbReference type="EMBL" id="TFZ84099.1"/>
    </source>
</evidence>
<dbReference type="OrthoDB" id="5801166at2"/>
<protein>
    <submittedName>
        <fullName evidence="2">Glucose 1-dehydrogenase</fullName>
        <ecNumber evidence="2">1.1.1.47</ecNumber>
    </submittedName>
</protein>
<reference evidence="2 3" key="1">
    <citation type="journal article" date="2019" name="ISME J.">
        <title>Candidatus Macondimonas diazotrophica, a novel gammaproteobacterial genus dominating crude-oil-contaminated coastal sediments.</title>
        <authorList>
            <person name="Karthikeyan S."/>
            <person name="Konstantinidis K."/>
        </authorList>
    </citation>
    <scope>NUCLEOTIDE SEQUENCE [LARGE SCALE GENOMIC DNA]</scope>
    <source>
        <strain evidence="2 3">KTK01</strain>
    </source>
</reference>
<evidence type="ECO:0000313" key="3">
    <source>
        <dbReference type="Proteomes" id="UP000297890"/>
    </source>
</evidence>
<comment type="caution">
    <text evidence="2">The sequence shown here is derived from an EMBL/GenBank/DDBJ whole genome shotgun (WGS) entry which is preliminary data.</text>
</comment>
<dbReference type="EMBL" id="SRIO01000001">
    <property type="protein sequence ID" value="TFZ84099.1"/>
    <property type="molecule type" value="Genomic_DNA"/>
</dbReference>
<dbReference type="PANTHER" id="PTHR43943:SF2">
    <property type="entry name" value="DEHYDROGENASE_REDUCTASE 4"/>
    <property type="match status" value="1"/>
</dbReference>
<dbReference type="NCBIfam" id="NF005559">
    <property type="entry name" value="PRK07231.1"/>
    <property type="match status" value="1"/>
</dbReference>
<dbReference type="AlphaFoldDB" id="A0A4Z0FC38"/>
<dbReference type="PROSITE" id="PS00061">
    <property type="entry name" value="ADH_SHORT"/>
    <property type="match status" value="1"/>
</dbReference>
<organism evidence="2 3">
    <name type="scientific">Candidatus Macondimonas diazotrophica</name>
    <dbReference type="NCBI Taxonomy" id="2305248"/>
    <lineage>
        <taxon>Bacteria</taxon>
        <taxon>Pseudomonadati</taxon>
        <taxon>Pseudomonadota</taxon>
        <taxon>Gammaproteobacteria</taxon>
        <taxon>Chromatiales</taxon>
        <taxon>Ectothiorhodospiraceae</taxon>
        <taxon>Candidatus Macondimonas</taxon>
    </lineage>
</organism>
<dbReference type="Proteomes" id="UP000297890">
    <property type="component" value="Unassembled WGS sequence"/>
</dbReference>
<dbReference type="FunFam" id="3.40.50.720:FF:000084">
    <property type="entry name" value="Short-chain dehydrogenase reductase"/>
    <property type="match status" value="1"/>
</dbReference>
<dbReference type="InterPro" id="IPR020904">
    <property type="entry name" value="Sc_DH/Rdtase_CS"/>
</dbReference>